<dbReference type="EMBL" id="JAHLQT010041065">
    <property type="protein sequence ID" value="KAG7155640.1"/>
    <property type="molecule type" value="Genomic_DNA"/>
</dbReference>
<dbReference type="AlphaFoldDB" id="A0A8J5JCW8"/>
<sequence length="240" mass="26547">MVMSRLCVVMCLVVPVAVCDNRQPALYGAPPATCYAPTVTVYDTVTEVNTKVETTYITIVEEVAQTQTEYVTETQTEAETQYVTETKVNVATETEQVVTTASETVYETQVVTQTQIQVDERSVTITETQVQKMQVTKCAAPTPSYDPSRPRPTYKPASTYHSPPTAPIYRPTPMMYGFGGFKGYSGFNGFDFKGFNPFRVHSCLVPFTPPLMLTSQLRPGFLKQTTKARLLGPVNYGEAS</sequence>
<dbReference type="Proteomes" id="UP000747542">
    <property type="component" value="Unassembled WGS sequence"/>
</dbReference>
<evidence type="ECO:0000313" key="4">
    <source>
        <dbReference type="Proteomes" id="UP000747542"/>
    </source>
</evidence>
<feature type="region of interest" description="Disordered" evidence="1">
    <location>
        <begin position="139"/>
        <end position="160"/>
    </location>
</feature>
<evidence type="ECO:0000256" key="2">
    <source>
        <dbReference type="SAM" id="SignalP"/>
    </source>
</evidence>
<keyword evidence="2" id="KW-0732">Signal</keyword>
<feature type="chain" id="PRO_5035183155" evidence="2">
    <location>
        <begin position="20"/>
        <end position="240"/>
    </location>
</feature>
<evidence type="ECO:0000313" key="3">
    <source>
        <dbReference type="EMBL" id="KAG7155640.1"/>
    </source>
</evidence>
<proteinExistence type="predicted"/>
<protein>
    <submittedName>
        <fullName evidence="3">Uncharacterized protein</fullName>
    </submittedName>
</protein>
<gene>
    <name evidence="3" type="ORF">Hamer_G016015</name>
</gene>
<reference evidence="3" key="1">
    <citation type="journal article" date="2021" name="Sci. Adv.">
        <title>The American lobster genome reveals insights on longevity, neural, and immune adaptations.</title>
        <authorList>
            <person name="Polinski J.M."/>
            <person name="Zimin A.V."/>
            <person name="Clark K.F."/>
            <person name="Kohn A.B."/>
            <person name="Sadowski N."/>
            <person name="Timp W."/>
            <person name="Ptitsyn A."/>
            <person name="Khanna P."/>
            <person name="Romanova D.Y."/>
            <person name="Williams P."/>
            <person name="Greenwood S.J."/>
            <person name="Moroz L.L."/>
            <person name="Walt D.R."/>
            <person name="Bodnar A.G."/>
        </authorList>
    </citation>
    <scope>NUCLEOTIDE SEQUENCE</scope>
    <source>
        <strain evidence="3">GMGI-L3</strain>
    </source>
</reference>
<organism evidence="3 4">
    <name type="scientific">Homarus americanus</name>
    <name type="common">American lobster</name>
    <dbReference type="NCBI Taxonomy" id="6706"/>
    <lineage>
        <taxon>Eukaryota</taxon>
        <taxon>Metazoa</taxon>
        <taxon>Ecdysozoa</taxon>
        <taxon>Arthropoda</taxon>
        <taxon>Crustacea</taxon>
        <taxon>Multicrustacea</taxon>
        <taxon>Malacostraca</taxon>
        <taxon>Eumalacostraca</taxon>
        <taxon>Eucarida</taxon>
        <taxon>Decapoda</taxon>
        <taxon>Pleocyemata</taxon>
        <taxon>Astacidea</taxon>
        <taxon>Nephropoidea</taxon>
        <taxon>Nephropidae</taxon>
        <taxon>Homarus</taxon>
    </lineage>
</organism>
<accession>A0A8J5JCW8</accession>
<keyword evidence="4" id="KW-1185">Reference proteome</keyword>
<evidence type="ECO:0000256" key="1">
    <source>
        <dbReference type="SAM" id="MobiDB-lite"/>
    </source>
</evidence>
<feature type="signal peptide" evidence="2">
    <location>
        <begin position="1"/>
        <end position="19"/>
    </location>
</feature>
<comment type="caution">
    <text evidence="3">The sequence shown here is derived from an EMBL/GenBank/DDBJ whole genome shotgun (WGS) entry which is preliminary data.</text>
</comment>
<name>A0A8J5JCW8_HOMAM</name>